<feature type="compositionally biased region" description="Basic and acidic residues" evidence="1">
    <location>
        <begin position="155"/>
        <end position="174"/>
    </location>
</feature>
<comment type="caution">
    <text evidence="2">The sequence shown here is derived from an EMBL/GenBank/DDBJ whole genome shotgun (WGS) entry which is preliminary data.</text>
</comment>
<sequence length="174" mass="19010">MQDSVVVHRGRLAKDVAKISLTSHQSVIALDQLNYALRTGATVNVMVLNTLELLDRQSEKIVACGKSRSGFPTGVVSTMLSVPIIDEAIPRWTFSRTVALTISGFCIASYSNSDVSMSNSLNMAFSASDDEAKAEVPTNERSDIDLVRLQNQPLRKRDADANVPDRRRTDLPGC</sequence>
<evidence type="ECO:0000256" key="1">
    <source>
        <dbReference type="SAM" id="MobiDB-lite"/>
    </source>
</evidence>
<proteinExistence type="predicted"/>
<dbReference type="OrthoDB" id="126752at2759"/>
<evidence type="ECO:0000313" key="2">
    <source>
        <dbReference type="EMBL" id="KAG6949587.1"/>
    </source>
</evidence>
<evidence type="ECO:0000313" key="3">
    <source>
        <dbReference type="Proteomes" id="UP000688947"/>
    </source>
</evidence>
<dbReference type="AlphaFoldDB" id="A0A8T1TVM9"/>
<feature type="compositionally biased region" description="Basic and acidic residues" evidence="1">
    <location>
        <begin position="132"/>
        <end position="146"/>
    </location>
</feature>
<dbReference type="Proteomes" id="UP000688947">
    <property type="component" value="Unassembled WGS sequence"/>
</dbReference>
<organism evidence="2 3">
    <name type="scientific">Phytophthora cactorum</name>
    <dbReference type="NCBI Taxonomy" id="29920"/>
    <lineage>
        <taxon>Eukaryota</taxon>
        <taxon>Sar</taxon>
        <taxon>Stramenopiles</taxon>
        <taxon>Oomycota</taxon>
        <taxon>Peronosporomycetes</taxon>
        <taxon>Peronosporales</taxon>
        <taxon>Peronosporaceae</taxon>
        <taxon>Phytophthora</taxon>
    </lineage>
</organism>
<protein>
    <submittedName>
        <fullName evidence="2">Uncharacterized protein</fullName>
    </submittedName>
</protein>
<accession>A0A8T1TVM9</accession>
<gene>
    <name evidence="2" type="ORF">JG687_00014768</name>
</gene>
<feature type="region of interest" description="Disordered" evidence="1">
    <location>
        <begin position="132"/>
        <end position="174"/>
    </location>
</feature>
<dbReference type="EMBL" id="JAENGZ010001231">
    <property type="protein sequence ID" value="KAG6949587.1"/>
    <property type="molecule type" value="Genomic_DNA"/>
</dbReference>
<reference evidence="2" key="1">
    <citation type="submission" date="2021-01" db="EMBL/GenBank/DDBJ databases">
        <title>Phytophthora aleatoria, a newly-described species from Pinus radiata is distinct from Phytophthora cactorum isolates based on comparative genomics.</title>
        <authorList>
            <person name="Mcdougal R."/>
            <person name="Panda P."/>
            <person name="Williams N."/>
            <person name="Studholme D.J."/>
        </authorList>
    </citation>
    <scope>NUCLEOTIDE SEQUENCE</scope>
    <source>
        <strain evidence="2">NZFS 3830</strain>
    </source>
</reference>
<name>A0A8T1TVM9_9STRA</name>